<dbReference type="Proteomes" id="UP000515140">
    <property type="component" value="Unplaced"/>
</dbReference>
<dbReference type="GO" id="GO:0046599">
    <property type="term" value="P:regulation of centriole replication"/>
    <property type="evidence" value="ECO:0007669"/>
    <property type="project" value="TreeGrafter"/>
</dbReference>
<dbReference type="GeneID" id="110218360"/>
<keyword evidence="2" id="KW-1185">Reference proteome</keyword>
<evidence type="ECO:0000313" key="2">
    <source>
        <dbReference type="Proteomes" id="UP000515140"/>
    </source>
</evidence>
<sequence>MEPPAGCPGPGAGERAQGEKEEAAAAAAEEEQPGERRRPEEEEQAGPPGGEPGEMESWQPLNVEVDNSHNLLASVARLNMRREESDLSEFPSMEEGMLTVSEEDSKEQTGGASCSPLLAIEDTSGSPCVPLLASSPTHKVWNETLFEQSELEFMPLRGIPDLSEVSELHSRRSQVSEALFPSSSSEGPSDFCNSYSGAYPCKAVGISTVASYDTSGMCLRYPRQQVCIDVNEKSASSPDACDEFSRSRGADSVETLASHVSLRRRETSQKPETFPATLGQSMLEGDGPSPLDCRLSNSSLLPCLEKNRLGVSSFSDRSFCESFNYKNLEEYKLSPKLDCLKSDEGKVKRLEDVCCPPFKGELSSKFMSHSLFPVSSQGQPVQNSLASDVNTAELSAHGDCTRTGFSGVVSFC</sequence>
<proteinExistence type="predicted"/>
<feature type="region of interest" description="Disordered" evidence="1">
    <location>
        <begin position="1"/>
        <end position="63"/>
    </location>
</feature>
<evidence type="ECO:0000256" key="1">
    <source>
        <dbReference type="SAM" id="MobiDB-lite"/>
    </source>
</evidence>
<dbReference type="GO" id="GO:0005813">
    <property type="term" value="C:centrosome"/>
    <property type="evidence" value="ECO:0007669"/>
    <property type="project" value="TreeGrafter"/>
</dbReference>
<accession>A0A6P5LJC8</accession>
<evidence type="ECO:0000313" key="3">
    <source>
        <dbReference type="RefSeq" id="XP_020856684.1"/>
    </source>
</evidence>
<dbReference type="GO" id="GO:0005814">
    <property type="term" value="C:centriole"/>
    <property type="evidence" value="ECO:0007669"/>
    <property type="project" value="TreeGrafter"/>
</dbReference>
<dbReference type="GO" id="GO:0005829">
    <property type="term" value="C:cytosol"/>
    <property type="evidence" value="ECO:0007669"/>
    <property type="project" value="TreeGrafter"/>
</dbReference>
<dbReference type="PANTHER" id="PTHR21553">
    <property type="entry name" value="ALMS1-RELATED"/>
    <property type="match status" value="1"/>
</dbReference>
<dbReference type="RefSeq" id="XP_020856684.1">
    <property type="nucleotide sequence ID" value="XM_021001025.1"/>
</dbReference>
<gene>
    <name evidence="3" type="primary">LOC110218360</name>
</gene>
<protein>
    <submittedName>
        <fullName evidence="3">Alstrom syndrome protein 1-like</fullName>
    </submittedName>
</protein>
<organism evidence="2 3">
    <name type="scientific">Phascolarctos cinereus</name>
    <name type="common">Koala</name>
    <dbReference type="NCBI Taxonomy" id="38626"/>
    <lineage>
        <taxon>Eukaryota</taxon>
        <taxon>Metazoa</taxon>
        <taxon>Chordata</taxon>
        <taxon>Craniata</taxon>
        <taxon>Vertebrata</taxon>
        <taxon>Euteleostomi</taxon>
        <taxon>Mammalia</taxon>
        <taxon>Metatheria</taxon>
        <taxon>Diprotodontia</taxon>
        <taxon>Phascolarctidae</taxon>
        <taxon>Phascolarctos</taxon>
    </lineage>
</organism>
<dbReference type="AlphaFoldDB" id="A0A6P5LJC8"/>
<dbReference type="InParanoid" id="A0A6P5LJC8"/>
<reference evidence="3" key="1">
    <citation type="submission" date="2025-08" db="UniProtKB">
        <authorList>
            <consortium name="RefSeq"/>
        </authorList>
    </citation>
    <scope>IDENTIFICATION</scope>
    <source>
        <tissue evidence="3">Spleen</tissue>
    </source>
</reference>
<dbReference type="KEGG" id="pcw:110218360"/>
<dbReference type="PANTHER" id="PTHR21553:SF22">
    <property type="entry name" value="CENTROSOME-ASSOCIATED PROTEIN ALMS1"/>
    <property type="match status" value="1"/>
</dbReference>
<name>A0A6P5LJC8_PHACI</name>
<dbReference type="GO" id="GO:0008017">
    <property type="term" value="F:microtubule binding"/>
    <property type="evidence" value="ECO:0007669"/>
    <property type="project" value="TreeGrafter"/>
</dbReference>